<sequence>MNRFLRRVAAATLLVSASAPAASAGGPVRQPWRCEGPGFLDGLSVEGDGITLEGFSVKETDSFVVQGARAIVFAYDIRNRTPRAVSVDAQVVGLDGAGRVVFGASAAPMRSMVSPGRTEQASTSVYADRGDLGRVATLCVRAAGGPVAD</sequence>
<keyword evidence="3" id="KW-1185">Reference proteome</keyword>
<name>A0ABQ4QU57_9HYPH</name>
<evidence type="ECO:0000256" key="1">
    <source>
        <dbReference type="SAM" id="SignalP"/>
    </source>
</evidence>
<reference evidence="2" key="1">
    <citation type="journal article" date="2021" name="Front. Microbiol.">
        <title>Comprehensive Comparative Genomics and Phenotyping of Methylobacterium Species.</title>
        <authorList>
            <person name="Alessa O."/>
            <person name="Ogura Y."/>
            <person name="Fujitani Y."/>
            <person name="Takami H."/>
            <person name="Hayashi T."/>
            <person name="Sahin N."/>
            <person name="Tani A."/>
        </authorList>
    </citation>
    <scope>NUCLEOTIDE SEQUENCE</scope>
    <source>
        <strain evidence="2">KCTC 52305</strain>
    </source>
</reference>
<protein>
    <submittedName>
        <fullName evidence="2">Uncharacterized protein</fullName>
    </submittedName>
</protein>
<dbReference type="EMBL" id="BPQH01000004">
    <property type="protein sequence ID" value="GJD48828.1"/>
    <property type="molecule type" value="Genomic_DNA"/>
</dbReference>
<feature type="chain" id="PRO_5045911179" evidence="1">
    <location>
        <begin position="25"/>
        <end position="149"/>
    </location>
</feature>
<proteinExistence type="predicted"/>
<organism evidence="2 3">
    <name type="scientific">Methylobacterium crusticola</name>
    <dbReference type="NCBI Taxonomy" id="1697972"/>
    <lineage>
        <taxon>Bacteria</taxon>
        <taxon>Pseudomonadati</taxon>
        <taxon>Pseudomonadota</taxon>
        <taxon>Alphaproteobacteria</taxon>
        <taxon>Hyphomicrobiales</taxon>
        <taxon>Methylobacteriaceae</taxon>
        <taxon>Methylobacterium</taxon>
    </lineage>
</organism>
<keyword evidence="1" id="KW-0732">Signal</keyword>
<accession>A0ABQ4QU57</accession>
<comment type="caution">
    <text evidence="2">The sequence shown here is derived from an EMBL/GenBank/DDBJ whole genome shotgun (WGS) entry which is preliminary data.</text>
</comment>
<dbReference type="Proteomes" id="UP001055167">
    <property type="component" value="Unassembled WGS sequence"/>
</dbReference>
<dbReference type="RefSeq" id="WP_128560126.1">
    <property type="nucleotide sequence ID" value="NZ_BPQH01000004.1"/>
</dbReference>
<feature type="signal peptide" evidence="1">
    <location>
        <begin position="1"/>
        <end position="24"/>
    </location>
</feature>
<gene>
    <name evidence="2" type="ORF">OPKNFCMD_1554</name>
</gene>
<evidence type="ECO:0000313" key="2">
    <source>
        <dbReference type="EMBL" id="GJD48828.1"/>
    </source>
</evidence>
<reference evidence="2" key="2">
    <citation type="submission" date="2021-08" db="EMBL/GenBank/DDBJ databases">
        <authorList>
            <person name="Tani A."/>
            <person name="Ola A."/>
            <person name="Ogura Y."/>
            <person name="Katsura K."/>
            <person name="Hayashi T."/>
        </authorList>
    </citation>
    <scope>NUCLEOTIDE SEQUENCE</scope>
    <source>
        <strain evidence="2">KCTC 52305</strain>
    </source>
</reference>
<evidence type="ECO:0000313" key="3">
    <source>
        <dbReference type="Proteomes" id="UP001055167"/>
    </source>
</evidence>